<dbReference type="GO" id="GO:0016020">
    <property type="term" value="C:membrane"/>
    <property type="evidence" value="ECO:0007669"/>
    <property type="project" value="UniProtKB-SubCell"/>
</dbReference>
<feature type="domain" description="Inositolphosphotransferase Aur1/Ipt1" evidence="6">
    <location>
        <begin position="46"/>
        <end position="225"/>
    </location>
</feature>
<feature type="transmembrane region" description="Helical" evidence="5">
    <location>
        <begin position="78"/>
        <end position="97"/>
    </location>
</feature>
<evidence type="ECO:0000259" key="6">
    <source>
        <dbReference type="Pfam" id="PF14378"/>
    </source>
</evidence>
<comment type="subcellular location">
    <subcellularLocation>
        <location evidence="1">Membrane</location>
        <topology evidence="1">Multi-pass membrane protein</topology>
    </subcellularLocation>
</comment>
<keyword evidence="8" id="KW-1185">Reference proteome</keyword>
<dbReference type="PANTHER" id="PTHR31310">
    <property type="match status" value="1"/>
</dbReference>
<evidence type="ECO:0000313" key="7">
    <source>
        <dbReference type="EMBL" id="TWD73451.1"/>
    </source>
</evidence>
<evidence type="ECO:0000313" key="8">
    <source>
        <dbReference type="Proteomes" id="UP000318380"/>
    </source>
</evidence>
<keyword evidence="4 5" id="KW-0472">Membrane</keyword>
<dbReference type="Proteomes" id="UP000318380">
    <property type="component" value="Unassembled WGS sequence"/>
</dbReference>
<evidence type="ECO:0000256" key="1">
    <source>
        <dbReference type="ARBA" id="ARBA00004141"/>
    </source>
</evidence>
<proteinExistence type="predicted"/>
<dbReference type="CDD" id="cd03386">
    <property type="entry name" value="PAP2_Aur1_like"/>
    <property type="match status" value="1"/>
</dbReference>
<dbReference type="AlphaFoldDB" id="A0A561B3M8"/>
<feature type="transmembrane region" description="Helical" evidence="5">
    <location>
        <begin position="12"/>
        <end position="33"/>
    </location>
</feature>
<dbReference type="RefSeq" id="WP_170284954.1">
    <property type="nucleotide sequence ID" value="NZ_VIVK01000003.1"/>
</dbReference>
<dbReference type="InterPro" id="IPR026841">
    <property type="entry name" value="Aur1/Ipt1"/>
</dbReference>
<feature type="transmembrane region" description="Helical" evidence="5">
    <location>
        <begin position="109"/>
        <end position="127"/>
    </location>
</feature>
<gene>
    <name evidence="7" type="ORF">FB561_7342</name>
</gene>
<dbReference type="InterPro" id="IPR052185">
    <property type="entry name" value="IPC_Synthase-Related"/>
</dbReference>
<evidence type="ECO:0000256" key="5">
    <source>
        <dbReference type="SAM" id="Phobius"/>
    </source>
</evidence>
<evidence type="ECO:0000256" key="4">
    <source>
        <dbReference type="ARBA" id="ARBA00023136"/>
    </source>
</evidence>
<organism evidence="7 8">
    <name type="scientific">Kribbella amoyensis</name>
    <dbReference type="NCBI Taxonomy" id="996641"/>
    <lineage>
        <taxon>Bacteria</taxon>
        <taxon>Bacillati</taxon>
        <taxon>Actinomycetota</taxon>
        <taxon>Actinomycetes</taxon>
        <taxon>Propionibacteriales</taxon>
        <taxon>Kribbellaceae</taxon>
        <taxon>Kribbella</taxon>
    </lineage>
</organism>
<feature type="transmembrane region" description="Helical" evidence="5">
    <location>
        <begin position="199"/>
        <end position="226"/>
    </location>
</feature>
<dbReference type="PANTHER" id="PTHR31310:SF7">
    <property type="entry name" value="PA-PHOSPHATASE RELATED-FAMILY PROTEIN DDB_G0268928"/>
    <property type="match status" value="1"/>
</dbReference>
<keyword evidence="2 5" id="KW-0812">Transmembrane</keyword>
<accession>A0A561B3M8</accession>
<name>A0A561B3M8_9ACTN</name>
<reference evidence="7 8" key="1">
    <citation type="submission" date="2019-06" db="EMBL/GenBank/DDBJ databases">
        <title>Sequencing the genomes of 1000 actinobacteria strains.</title>
        <authorList>
            <person name="Klenk H.-P."/>
        </authorList>
    </citation>
    <scope>NUCLEOTIDE SEQUENCE [LARGE SCALE GENOMIC DNA]</scope>
    <source>
        <strain evidence="7 8">DSM 24683</strain>
    </source>
</reference>
<sequence>MSATHRDPARRILFEAALIATAVLLYFLVRGLIEERVATAYENAESVVRFEQRTGFFVEPHLQQYVTDHPSLVVFANWMYIYGHWPVVVITLAWLLTRHRTEYRRFRNAMLISGAIGLVIFALFPVAPPRFLPGLGFVDTVTEQSSSYRVLQAPGMTNQYAAVPSLHFGWNLLMGIAWATVATHPLARAFGWIMPPAMFAAIVLTANHYIVDGLLGGSIALFGLWLGTRIDRRNPGLRPGRR</sequence>
<keyword evidence="3 5" id="KW-1133">Transmembrane helix</keyword>
<dbReference type="Pfam" id="PF14378">
    <property type="entry name" value="PAP2_3"/>
    <property type="match status" value="1"/>
</dbReference>
<evidence type="ECO:0000256" key="2">
    <source>
        <dbReference type="ARBA" id="ARBA00022692"/>
    </source>
</evidence>
<comment type="caution">
    <text evidence="7">The sequence shown here is derived from an EMBL/GenBank/DDBJ whole genome shotgun (WGS) entry which is preliminary data.</text>
</comment>
<feature type="transmembrane region" description="Helical" evidence="5">
    <location>
        <begin position="168"/>
        <end position="187"/>
    </location>
</feature>
<protein>
    <submittedName>
        <fullName evidence="7">PAP2 superfamily protein</fullName>
    </submittedName>
</protein>
<dbReference type="EMBL" id="VIVK01000003">
    <property type="protein sequence ID" value="TWD73451.1"/>
    <property type="molecule type" value="Genomic_DNA"/>
</dbReference>
<evidence type="ECO:0000256" key="3">
    <source>
        <dbReference type="ARBA" id="ARBA00022989"/>
    </source>
</evidence>